<feature type="domain" description="Large ribosomal subunit protein uL15/eL18" evidence="5">
    <location>
        <begin position="154"/>
        <end position="340"/>
    </location>
</feature>
<dbReference type="InterPro" id="IPR000039">
    <property type="entry name" value="Ribosomal_eL18"/>
</dbReference>
<dbReference type="SUPFAM" id="SSF64356">
    <property type="entry name" value="SNARE-like"/>
    <property type="match status" value="1"/>
</dbReference>
<dbReference type="InterPro" id="IPR011012">
    <property type="entry name" value="Longin-like_dom_sf"/>
</dbReference>
<protein>
    <submittedName>
        <fullName evidence="6">60S ribosomal protein L18-B</fullName>
    </submittedName>
</protein>
<evidence type="ECO:0000259" key="5">
    <source>
        <dbReference type="Pfam" id="PF17135"/>
    </source>
</evidence>
<comment type="similarity">
    <text evidence="1">Belongs to the eukaryotic ribosomal protein eL18 family.</text>
</comment>
<dbReference type="GO" id="GO:0006888">
    <property type="term" value="P:endoplasmic reticulum to Golgi vesicle-mediated transport"/>
    <property type="evidence" value="ECO:0007669"/>
    <property type="project" value="InterPro"/>
</dbReference>
<dbReference type="SUPFAM" id="SSF52080">
    <property type="entry name" value="Ribosomal proteins L15p and L18e"/>
    <property type="match status" value="1"/>
</dbReference>
<keyword evidence="3" id="KW-0687">Ribonucleoprotein</keyword>
<dbReference type="Proteomes" id="UP000749309">
    <property type="component" value="Unassembled WGS sequence"/>
</dbReference>
<evidence type="ECO:0000256" key="4">
    <source>
        <dbReference type="SAM" id="MobiDB-lite"/>
    </source>
</evidence>
<dbReference type="InterPro" id="IPR036227">
    <property type="entry name" value="Ribosomal_uL15/eL18_sf"/>
</dbReference>
<dbReference type="AlphaFoldDB" id="A0A9P5CWR0"/>
<evidence type="ECO:0000256" key="1">
    <source>
        <dbReference type="ARBA" id="ARBA00006815"/>
    </source>
</evidence>
<dbReference type="GO" id="GO:0006412">
    <property type="term" value="P:translation"/>
    <property type="evidence" value="ECO:0007669"/>
    <property type="project" value="InterPro"/>
</dbReference>
<dbReference type="InterPro" id="IPR021132">
    <property type="entry name" value="Ribosomal_eL18/eL18-A/B/_CS"/>
</dbReference>
<accession>A0A9P5CWR0</accession>
<reference evidence="6" key="1">
    <citation type="submission" date="2020-03" db="EMBL/GenBank/DDBJ databases">
        <title>Whole Genome Sequence of Trichophyton interdigitale from India.</title>
        <authorList>
            <person name="Kumar P."/>
        </authorList>
    </citation>
    <scope>NUCLEOTIDE SEQUENCE</scope>
    <source>
        <strain evidence="6">UCMS-IGIB-CI14</strain>
    </source>
</reference>
<dbReference type="FunFam" id="3.100.10.10:FF:000001">
    <property type="entry name" value="60S ribosomal protein L18"/>
    <property type="match status" value="1"/>
</dbReference>
<evidence type="ECO:0000313" key="6">
    <source>
        <dbReference type="EMBL" id="KAF3893460.1"/>
    </source>
</evidence>
<proteinExistence type="inferred from homology"/>
<dbReference type="InterPro" id="IPR021131">
    <property type="entry name" value="Ribosomal_uL15/eL18"/>
</dbReference>
<dbReference type="Pfam" id="PF17135">
    <property type="entry name" value="Ribosomal_L18"/>
    <property type="match status" value="1"/>
</dbReference>
<feature type="compositionally biased region" description="Basic residues" evidence="4">
    <location>
        <begin position="330"/>
        <end position="340"/>
    </location>
</feature>
<dbReference type="PANTHER" id="PTHR10934">
    <property type="entry name" value="60S RIBOSOMAL PROTEIN L18"/>
    <property type="match status" value="1"/>
</dbReference>
<dbReference type="Gene3D" id="3.100.10.10">
    <property type="match status" value="1"/>
</dbReference>
<feature type="region of interest" description="Disordered" evidence="4">
    <location>
        <begin position="321"/>
        <end position="340"/>
    </location>
</feature>
<dbReference type="PROSITE" id="PS01106">
    <property type="entry name" value="RIBOSOMAL_L18E"/>
    <property type="match status" value="1"/>
</dbReference>
<dbReference type="GO" id="GO:0003723">
    <property type="term" value="F:RNA binding"/>
    <property type="evidence" value="ECO:0007669"/>
    <property type="project" value="TreeGrafter"/>
</dbReference>
<dbReference type="EMBL" id="JAAQVJ010000138">
    <property type="protein sequence ID" value="KAF3893460.1"/>
    <property type="molecule type" value="Genomic_DNA"/>
</dbReference>
<dbReference type="InterPro" id="IPR006722">
    <property type="entry name" value="Sedlin"/>
</dbReference>
<dbReference type="GO" id="GO:0022625">
    <property type="term" value="C:cytosolic large ribosomal subunit"/>
    <property type="evidence" value="ECO:0007669"/>
    <property type="project" value="TreeGrafter"/>
</dbReference>
<sequence>MSLFEPHVDDQLGFSFILNSSLDIFDMRQQHTSVDQDLGLLHALDERLSVYGWLTNTGVKFAIVVDLEGRTPEHSSGHERPLPVVGLRDSDLKPAFRALQTAYVKLLQNPFYNPDDNVLGKESQTQPKPKGIASRQFVEEVNRIGRTWAPGITGIDLDRHHVRNTHRKAPKSDNVYLQLLVKLYRFLARRTDANFNKVILRRLFMSRINRPPVSLSRIVSSVKKGSEEATAGKTIVVVGTITDDNRLLEVPKMSIAALRFTSSARARIEKAGGEILTLDQLALRAPTGANTILLRGPKNSREAVKHFGFGPHSGKKPLVASKGRKFERARGRRRSRGFKV</sequence>
<dbReference type="GO" id="GO:0003735">
    <property type="term" value="F:structural constituent of ribosome"/>
    <property type="evidence" value="ECO:0007669"/>
    <property type="project" value="InterPro"/>
</dbReference>
<gene>
    <name evidence="6" type="ORF">GY632_4192</name>
</gene>
<evidence type="ECO:0000256" key="3">
    <source>
        <dbReference type="ARBA" id="ARBA00023274"/>
    </source>
</evidence>
<comment type="caution">
    <text evidence="6">The sequence shown here is derived from an EMBL/GenBank/DDBJ whole genome shotgun (WGS) entry which is preliminary data.</text>
</comment>
<dbReference type="PANTHER" id="PTHR10934:SF2">
    <property type="entry name" value="LARGE RIBOSOMAL SUBUNIT PROTEIN EL18"/>
    <property type="match status" value="1"/>
</dbReference>
<keyword evidence="2 6" id="KW-0689">Ribosomal protein</keyword>
<dbReference type="Gene3D" id="3.30.450.70">
    <property type="match status" value="1"/>
</dbReference>
<name>A0A9P5CWR0_9EURO</name>
<evidence type="ECO:0000256" key="2">
    <source>
        <dbReference type="ARBA" id="ARBA00022980"/>
    </source>
</evidence>
<organism evidence="6 7">
    <name type="scientific">Trichophyton interdigitale</name>
    <dbReference type="NCBI Taxonomy" id="101480"/>
    <lineage>
        <taxon>Eukaryota</taxon>
        <taxon>Fungi</taxon>
        <taxon>Dikarya</taxon>
        <taxon>Ascomycota</taxon>
        <taxon>Pezizomycotina</taxon>
        <taxon>Eurotiomycetes</taxon>
        <taxon>Eurotiomycetidae</taxon>
        <taxon>Onygenales</taxon>
        <taxon>Arthrodermataceae</taxon>
        <taxon>Trichophyton</taxon>
    </lineage>
</organism>
<evidence type="ECO:0000313" key="7">
    <source>
        <dbReference type="Proteomes" id="UP000749309"/>
    </source>
</evidence>
<dbReference type="Pfam" id="PF04628">
    <property type="entry name" value="Sedlin_N"/>
    <property type="match status" value="1"/>
</dbReference>